<sequence>MDRAYWRSLFASMPYALLSGLRQHGWKGGYLALAVFVFKRLWMPMEILPGIRLTNWREAANYLDNFVLNELRQPEVEKLIRETEGEVIEAGVNVGITTRWWLALNPAVHVIGLDMMQESLDYTGKCIGALNQSSRWHPVVGAVGDSAGQMTVTFDDPLEGTNSLDNLQGGIQRTVEVNTVDAYLQRAPLRRPLLFKLDIEGHAAAALRGASRLLQTVRWVVVEIHHEEELSQSAALLTEKGFGLRHFHGRTMWWARLD</sequence>
<dbReference type="PANTHER" id="PTHR36973:SF4">
    <property type="entry name" value="NODULATION PROTEIN"/>
    <property type="match status" value="1"/>
</dbReference>
<dbReference type="InterPro" id="IPR029063">
    <property type="entry name" value="SAM-dependent_MTases_sf"/>
</dbReference>
<dbReference type="OrthoDB" id="9810122at2"/>
<gene>
    <name evidence="2" type="ORF">EI77_01867</name>
</gene>
<dbReference type="GO" id="GO:0032259">
    <property type="term" value="P:methylation"/>
    <property type="evidence" value="ECO:0007669"/>
    <property type="project" value="UniProtKB-KW"/>
</dbReference>
<dbReference type="PANTHER" id="PTHR36973">
    <property type="entry name" value="SLL1456 PROTEIN-RELATED"/>
    <property type="match status" value="1"/>
</dbReference>
<organism evidence="2 3">
    <name type="scientific">Prosthecobacter fusiformis</name>
    <dbReference type="NCBI Taxonomy" id="48464"/>
    <lineage>
        <taxon>Bacteria</taxon>
        <taxon>Pseudomonadati</taxon>
        <taxon>Verrucomicrobiota</taxon>
        <taxon>Verrucomicrobiia</taxon>
        <taxon>Verrucomicrobiales</taxon>
        <taxon>Verrucomicrobiaceae</taxon>
        <taxon>Prosthecobacter</taxon>
    </lineage>
</organism>
<accession>A0A4R7S803</accession>
<dbReference type="GO" id="GO:0008171">
    <property type="term" value="F:O-methyltransferase activity"/>
    <property type="evidence" value="ECO:0007669"/>
    <property type="project" value="TreeGrafter"/>
</dbReference>
<dbReference type="SUPFAM" id="SSF53335">
    <property type="entry name" value="S-adenosyl-L-methionine-dependent methyltransferases"/>
    <property type="match status" value="1"/>
</dbReference>
<dbReference type="Proteomes" id="UP000295662">
    <property type="component" value="Unassembled WGS sequence"/>
</dbReference>
<reference evidence="2 3" key="1">
    <citation type="submission" date="2019-03" db="EMBL/GenBank/DDBJ databases">
        <title>Genomic Encyclopedia of Archaeal and Bacterial Type Strains, Phase II (KMG-II): from individual species to whole genera.</title>
        <authorList>
            <person name="Goeker M."/>
        </authorList>
    </citation>
    <scope>NUCLEOTIDE SEQUENCE [LARGE SCALE GENOMIC DNA]</scope>
    <source>
        <strain evidence="2 3">ATCC 25309</strain>
    </source>
</reference>
<evidence type="ECO:0000313" key="3">
    <source>
        <dbReference type="Proteomes" id="UP000295662"/>
    </source>
</evidence>
<dbReference type="NCBIfam" id="TIGR01444">
    <property type="entry name" value="fkbM_fam"/>
    <property type="match status" value="1"/>
</dbReference>
<keyword evidence="2" id="KW-0489">Methyltransferase</keyword>
<dbReference type="EMBL" id="SOCA01000002">
    <property type="protein sequence ID" value="TDU73397.1"/>
    <property type="molecule type" value="Genomic_DNA"/>
</dbReference>
<proteinExistence type="predicted"/>
<protein>
    <submittedName>
        <fullName evidence="2">FkbM family methyltransferase</fullName>
    </submittedName>
</protein>
<dbReference type="AlphaFoldDB" id="A0A4R7S803"/>
<dbReference type="Gene3D" id="3.40.50.150">
    <property type="entry name" value="Vaccinia Virus protein VP39"/>
    <property type="match status" value="1"/>
</dbReference>
<evidence type="ECO:0000313" key="2">
    <source>
        <dbReference type="EMBL" id="TDU73397.1"/>
    </source>
</evidence>
<evidence type="ECO:0000259" key="1">
    <source>
        <dbReference type="Pfam" id="PF05050"/>
    </source>
</evidence>
<feature type="domain" description="Methyltransferase FkbM" evidence="1">
    <location>
        <begin position="138"/>
        <end position="234"/>
    </location>
</feature>
<keyword evidence="3" id="KW-1185">Reference proteome</keyword>
<dbReference type="InterPro" id="IPR053188">
    <property type="entry name" value="FkbM_Methyltransferase"/>
</dbReference>
<dbReference type="Pfam" id="PF05050">
    <property type="entry name" value="Methyltransf_21"/>
    <property type="match status" value="1"/>
</dbReference>
<dbReference type="InterPro" id="IPR006342">
    <property type="entry name" value="FkbM_mtfrase"/>
</dbReference>
<name>A0A4R7S803_9BACT</name>
<keyword evidence="2" id="KW-0808">Transferase</keyword>
<comment type="caution">
    <text evidence="2">The sequence shown here is derived from an EMBL/GenBank/DDBJ whole genome shotgun (WGS) entry which is preliminary data.</text>
</comment>